<evidence type="ECO:0000313" key="2">
    <source>
        <dbReference type="EMBL" id="CAI0539985.1"/>
    </source>
</evidence>
<keyword evidence="1" id="KW-0472">Membrane</keyword>
<proteinExistence type="predicted"/>
<keyword evidence="3" id="KW-1185">Reference proteome</keyword>
<name>A0AAV0Q3Z4_9ROSI</name>
<reference evidence="2" key="1">
    <citation type="submission" date="2022-08" db="EMBL/GenBank/DDBJ databases">
        <authorList>
            <person name="Gutierrez-Valencia J."/>
        </authorList>
    </citation>
    <scope>NUCLEOTIDE SEQUENCE</scope>
</reference>
<dbReference type="Proteomes" id="UP001154282">
    <property type="component" value="Unassembled WGS sequence"/>
</dbReference>
<evidence type="ECO:0000256" key="1">
    <source>
        <dbReference type="SAM" id="Phobius"/>
    </source>
</evidence>
<keyword evidence="1" id="KW-0812">Transmembrane</keyword>
<organism evidence="2 3">
    <name type="scientific">Linum tenue</name>
    <dbReference type="NCBI Taxonomy" id="586396"/>
    <lineage>
        <taxon>Eukaryota</taxon>
        <taxon>Viridiplantae</taxon>
        <taxon>Streptophyta</taxon>
        <taxon>Embryophyta</taxon>
        <taxon>Tracheophyta</taxon>
        <taxon>Spermatophyta</taxon>
        <taxon>Magnoliopsida</taxon>
        <taxon>eudicotyledons</taxon>
        <taxon>Gunneridae</taxon>
        <taxon>Pentapetalae</taxon>
        <taxon>rosids</taxon>
        <taxon>fabids</taxon>
        <taxon>Malpighiales</taxon>
        <taxon>Linaceae</taxon>
        <taxon>Linum</taxon>
    </lineage>
</organism>
<gene>
    <name evidence="2" type="ORF">LITE_LOCUS41491</name>
</gene>
<dbReference type="EMBL" id="CAMGYJ010000009">
    <property type="protein sequence ID" value="CAI0539985.1"/>
    <property type="molecule type" value="Genomic_DNA"/>
</dbReference>
<dbReference type="AlphaFoldDB" id="A0AAV0Q3Z4"/>
<feature type="non-terminal residue" evidence="2">
    <location>
        <position position="1"/>
    </location>
</feature>
<evidence type="ECO:0000313" key="3">
    <source>
        <dbReference type="Proteomes" id="UP001154282"/>
    </source>
</evidence>
<keyword evidence="1" id="KW-1133">Transmembrane helix</keyword>
<accession>A0AAV0Q3Z4</accession>
<protein>
    <submittedName>
        <fullName evidence="2">Uncharacterized protein</fullName>
    </submittedName>
</protein>
<sequence>QLGVLAALDSFRGVRLISLRLSGDRELNLFGATAPSLTIRACGIVWGSRLINGFGRCKGFGKMKIVIIILVRCNCWTAEFVFTIFLLSSCSLTFIRLLHLSPFLFCSDLMHLDAGS</sequence>
<comment type="caution">
    <text evidence="2">The sequence shown here is derived from an EMBL/GenBank/DDBJ whole genome shotgun (WGS) entry which is preliminary data.</text>
</comment>
<feature type="transmembrane region" description="Helical" evidence="1">
    <location>
        <begin position="65"/>
        <end position="95"/>
    </location>
</feature>